<dbReference type="Proteomes" id="UP000663881">
    <property type="component" value="Unassembled WGS sequence"/>
</dbReference>
<organism evidence="1 2">
    <name type="scientific">Adineta steineri</name>
    <dbReference type="NCBI Taxonomy" id="433720"/>
    <lineage>
        <taxon>Eukaryota</taxon>
        <taxon>Metazoa</taxon>
        <taxon>Spiralia</taxon>
        <taxon>Gnathifera</taxon>
        <taxon>Rotifera</taxon>
        <taxon>Eurotatoria</taxon>
        <taxon>Bdelloidea</taxon>
        <taxon>Adinetida</taxon>
        <taxon>Adinetidae</taxon>
        <taxon>Adineta</taxon>
    </lineage>
</organism>
<name>A0A818V4L0_9BILA</name>
<proteinExistence type="predicted"/>
<protein>
    <submittedName>
        <fullName evidence="1">Uncharacterized protein</fullName>
    </submittedName>
</protein>
<reference evidence="1" key="1">
    <citation type="submission" date="2021-02" db="EMBL/GenBank/DDBJ databases">
        <authorList>
            <person name="Nowell W R."/>
        </authorList>
    </citation>
    <scope>NUCLEOTIDE SEQUENCE</scope>
</reference>
<evidence type="ECO:0000313" key="2">
    <source>
        <dbReference type="Proteomes" id="UP000663881"/>
    </source>
</evidence>
<dbReference type="EMBL" id="CAJOAY010000638">
    <property type="protein sequence ID" value="CAF3707515.1"/>
    <property type="molecule type" value="Genomic_DNA"/>
</dbReference>
<accession>A0A818V4L0</accession>
<evidence type="ECO:0000313" key="1">
    <source>
        <dbReference type="EMBL" id="CAF3707515.1"/>
    </source>
</evidence>
<comment type="caution">
    <text evidence="1">The sequence shown here is derived from an EMBL/GenBank/DDBJ whole genome shotgun (WGS) entry which is preliminary data.</text>
</comment>
<feature type="non-terminal residue" evidence="1">
    <location>
        <position position="34"/>
    </location>
</feature>
<gene>
    <name evidence="1" type="ORF">OKA104_LOCUS12941</name>
</gene>
<sequence>MRNFTALEEKGSVREFIVNDLSNVGLRIDTNKHR</sequence>
<dbReference type="AlphaFoldDB" id="A0A818V4L0"/>